<dbReference type="RefSeq" id="WP_132477735.1">
    <property type="nucleotide sequence ID" value="NZ_JBHRVM010000001.1"/>
</dbReference>
<dbReference type="CDD" id="cd17574">
    <property type="entry name" value="REC_OmpR"/>
    <property type="match status" value="1"/>
</dbReference>
<dbReference type="PANTHER" id="PTHR48111">
    <property type="entry name" value="REGULATOR OF RPOS"/>
    <property type="match status" value="1"/>
</dbReference>
<dbReference type="InterPro" id="IPR016032">
    <property type="entry name" value="Sig_transdc_resp-reg_C-effctor"/>
</dbReference>
<dbReference type="InterPro" id="IPR036388">
    <property type="entry name" value="WH-like_DNA-bd_sf"/>
</dbReference>
<dbReference type="Pfam" id="PF00196">
    <property type="entry name" value="GerE"/>
    <property type="match status" value="1"/>
</dbReference>
<dbReference type="Proteomes" id="UP000294692">
    <property type="component" value="Unassembled WGS sequence"/>
</dbReference>
<keyword evidence="4" id="KW-0238">DNA-binding</keyword>
<dbReference type="GO" id="GO:0000156">
    <property type="term" value="F:phosphorelay response regulator activity"/>
    <property type="evidence" value="ECO:0007669"/>
    <property type="project" value="TreeGrafter"/>
</dbReference>
<evidence type="ECO:0000256" key="4">
    <source>
        <dbReference type="ARBA" id="ARBA00023125"/>
    </source>
</evidence>
<dbReference type="PROSITE" id="PS50043">
    <property type="entry name" value="HTH_LUXR_2"/>
    <property type="match status" value="1"/>
</dbReference>
<evidence type="ECO:0000313" key="10">
    <source>
        <dbReference type="Proteomes" id="UP000294692"/>
    </source>
</evidence>
<sequence length="357" mass="38740">MTNINVPCAQASILWVEDDEDMRDILADELTDAGYAVVKAAHGRQALAQLHCFQPDLILCDIAMPIMDGYELLRSVRETMPHLADVPFVFLSAQDGSGQITQGKHAGADDYLVKPVNFDLMLATISARLRQVQRMKNRTPSSKAATETGASMLSVPADGVAFERLSRMFNLITAGIVLLDSERRTQFANIAAQRMLLDCADSPPPGGPDTAGLPGSLASSAQVRAAIDAATEGDEYTEFLSLPRRNAQRDLLVTICSLDCRGMDEAPAVALFISAGERDKAAPLKALESLFKLTPTEGRVAWAFAQGLRPEQIAETFDISLTTVAFHKRNIFQKTHTNRQADLIALLLTLPASLDTD</sequence>
<feature type="domain" description="HTH luxR-type" evidence="7">
    <location>
        <begin position="286"/>
        <end position="351"/>
    </location>
</feature>
<keyword evidence="2" id="KW-0902">Two-component regulatory system</keyword>
<dbReference type="Gene3D" id="1.10.10.10">
    <property type="entry name" value="Winged helix-like DNA-binding domain superfamily/Winged helix DNA-binding domain"/>
    <property type="match status" value="1"/>
</dbReference>
<evidence type="ECO:0000256" key="3">
    <source>
        <dbReference type="ARBA" id="ARBA00023015"/>
    </source>
</evidence>
<dbReference type="PRINTS" id="PR00038">
    <property type="entry name" value="HTHLUXR"/>
</dbReference>
<evidence type="ECO:0000259" key="8">
    <source>
        <dbReference type="PROSITE" id="PS50110"/>
    </source>
</evidence>
<dbReference type="GO" id="GO:0032993">
    <property type="term" value="C:protein-DNA complex"/>
    <property type="evidence" value="ECO:0007669"/>
    <property type="project" value="TreeGrafter"/>
</dbReference>
<dbReference type="SUPFAM" id="SSF52172">
    <property type="entry name" value="CheY-like"/>
    <property type="match status" value="1"/>
</dbReference>
<dbReference type="InterPro" id="IPR011006">
    <property type="entry name" value="CheY-like_superfamily"/>
</dbReference>
<dbReference type="SUPFAM" id="SSF46894">
    <property type="entry name" value="C-terminal effector domain of the bipartite response regulators"/>
    <property type="match status" value="1"/>
</dbReference>
<dbReference type="GO" id="GO:0000976">
    <property type="term" value="F:transcription cis-regulatory region binding"/>
    <property type="evidence" value="ECO:0007669"/>
    <property type="project" value="TreeGrafter"/>
</dbReference>
<reference evidence="9 10" key="1">
    <citation type="submission" date="2019-03" db="EMBL/GenBank/DDBJ databases">
        <title>Genomic Encyclopedia of Type Strains, Phase IV (KMG-IV): sequencing the most valuable type-strain genomes for metagenomic binning, comparative biology and taxonomic classification.</title>
        <authorList>
            <person name="Goeker M."/>
        </authorList>
    </citation>
    <scope>NUCLEOTIDE SEQUENCE [LARGE SCALE GENOMIC DNA]</scope>
    <source>
        <strain evidence="9 10">DSM 100048</strain>
    </source>
</reference>
<keyword evidence="3" id="KW-0805">Transcription regulation</keyword>
<feature type="domain" description="Response regulatory" evidence="8">
    <location>
        <begin position="12"/>
        <end position="129"/>
    </location>
</feature>
<gene>
    <name evidence="9" type="ORF">EV686_108145</name>
</gene>
<dbReference type="GO" id="GO:0005829">
    <property type="term" value="C:cytosol"/>
    <property type="evidence" value="ECO:0007669"/>
    <property type="project" value="TreeGrafter"/>
</dbReference>
<dbReference type="SMART" id="SM00421">
    <property type="entry name" value="HTH_LUXR"/>
    <property type="match status" value="1"/>
</dbReference>
<evidence type="ECO:0000256" key="6">
    <source>
        <dbReference type="PROSITE-ProRule" id="PRU00169"/>
    </source>
</evidence>
<dbReference type="InterPro" id="IPR039420">
    <property type="entry name" value="WalR-like"/>
</dbReference>
<dbReference type="AlphaFoldDB" id="A0A4R3UVV8"/>
<evidence type="ECO:0000259" key="7">
    <source>
        <dbReference type="PROSITE" id="PS50043"/>
    </source>
</evidence>
<evidence type="ECO:0000256" key="1">
    <source>
        <dbReference type="ARBA" id="ARBA00022553"/>
    </source>
</evidence>
<dbReference type="GO" id="GO:0006355">
    <property type="term" value="P:regulation of DNA-templated transcription"/>
    <property type="evidence" value="ECO:0007669"/>
    <property type="project" value="InterPro"/>
</dbReference>
<keyword evidence="1 6" id="KW-0597">Phosphoprotein</keyword>
<dbReference type="InterPro" id="IPR001789">
    <property type="entry name" value="Sig_transdc_resp-reg_receiver"/>
</dbReference>
<proteinExistence type="predicted"/>
<dbReference type="Pfam" id="PF00072">
    <property type="entry name" value="Response_reg"/>
    <property type="match status" value="1"/>
</dbReference>
<keyword evidence="10" id="KW-1185">Reference proteome</keyword>
<feature type="modified residue" description="4-aspartylphosphate" evidence="6">
    <location>
        <position position="61"/>
    </location>
</feature>
<protein>
    <submittedName>
        <fullName evidence="9">Regulatory LuxR family protein</fullName>
    </submittedName>
</protein>
<keyword evidence="5" id="KW-0804">Transcription</keyword>
<accession>A0A4R3UVV8</accession>
<dbReference type="SMART" id="SM00448">
    <property type="entry name" value="REC"/>
    <property type="match status" value="1"/>
</dbReference>
<dbReference type="PROSITE" id="PS50110">
    <property type="entry name" value="RESPONSE_REGULATORY"/>
    <property type="match status" value="1"/>
</dbReference>
<name>A0A4R3UVV8_9BURK</name>
<dbReference type="InterPro" id="IPR000792">
    <property type="entry name" value="Tscrpt_reg_LuxR_C"/>
</dbReference>
<organism evidence="9 10">
    <name type="scientific">Paracandidimonas soli</name>
    <dbReference type="NCBI Taxonomy" id="1917182"/>
    <lineage>
        <taxon>Bacteria</taxon>
        <taxon>Pseudomonadati</taxon>
        <taxon>Pseudomonadota</taxon>
        <taxon>Betaproteobacteria</taxon>
        <taxon>Burkholderiales</taxon>
        <taxon>Alcaligenaceae</taxon>
        <taxon>Paracandidimonas</taxon>
    </lineage>
</organism>
<comment type="caution">
    <text evidence="9">The sequence shown here is derived from an EMBL/GenBank/DDBJ whole genome shotgun (WGS) entry which is preliminary data.</text>
</comment>
<dbReference type="Gene3D" id="3.40.50.2300">
    <property type="match status" value="1"/>
</dbReference>
<dbReference type="EMBL" id="SMBX01000008">
    <property type="protein sequence ID" value="TCU95302.1"/>
    <property type="molecule type" value="Genomic_DNA"/>
</dbReference>
<evidence type="ECO:0000313" key="9">
    <source>
        <dbReference type="EMBL" id="TCU95302.1"/>
    </source>
</evidence>
<evidence type="ECO:0000256" key="2">
    <source>
        <dbReference type="ARBA" id="ARBA00023012"/>
    </source>
</evidence>
<dbReference type="PANTHER" id="PTHR48111:SF1">
    <property type="entry name" value="TWO-COMPONENT RESPONSE REGULATOR ORR33"/>
    <property type="match status" value="1"/>
</dbReference>
<dbReference type="OrthoDB" id="9801101at2"/>
<evidence type="ECO:0000256" key="5">
    <source>
        <dbReference type="ARBA" id="ARBA00023163"/>
    </source>
</evidence>